<feature type="compositionally biased region" description="Polar residues" evidence="1">
    <location>
        <begin position="46"/>
        <end position="57"/>
    </location>
</feature>
<dbReference type="EnsemblPlants" id="AET02416">
    <property type="protein sequence ID" value="AET02416"/>
    <property type="gene ID" value="MTR_8g040320"/>
</dbReference>
<evidence type="ECO:0000256" key="1">
    <source>
        <dbReference type="SAM" id="MobiDB-lite"/>
    </source>
</evidence>
<organism evidence="2 4">
    <name type="scientific">Medicago truncatula</name>
    <name type="common">Barrel medic</name>
    <name type="synonym">Medicago tribuloides</name>
    <dbReference type="NCBI Taxonomy" id="3880"/>
    <lineage>
        <taxon>Eukaryota</taxon>
        <taxon>Viridiplantae</taxon>
        <taxon>Streptophyta</taxon>
        <taxon>Embryophyta</taxon>
        <taxon>Tracheophyta</taxon>
        <taxon>Spermatophyta</taxon>
        <taxon>Magnoliopsida</taxon>
        <taxon>eudicotyledons</taxon>
        <taxon>Gunneridae</taxon>
        <taxon>Pentapetalae</taxon>
        <taxon>rosids</taxon>
        <taxon>fabids</taxon>
        <taxon>Fabales</taxon>
        <taxon>Fabaceae</taxon>
        <taxon>Papilionoideae</taxon>
        <taxon>50 kb inversion clade</taxon>
        <taxon>NPAAA clade</taxon>
        <taxon>Hologalegina</taxon>
        <taxon>IRL clade</taxon>
        <taxon>Trifolieae</taxon>
        <taxon>Medicago</taxon>
    </lineage>
</organism>
<evidence type="ECO:0000313" key="4">
    <source>
        <dbReference type="Proteomes" id="UP000002051"/>
    </source>
</evidence>
<name>G7LHJ1_MEDTR</name>
<evidence type="ECO:0000313" key="3">
    <source>
        <dbReference type="EnsemblPlants" id="AET02416"/>
    </source>
</evidence>
<proteinExistence type="predicted"/>
<accession>G7LHJ1</accession>
<keyword evidence="4" id="KW-1185">Reference proteome</keyword>
<reference evidence="2 4" key="2">
    <citation type="journal article" date="2014" name="BMC Genomics">
        <title>An improved genome release (version Mt4.0) for the model legume Medicago truncatula.</title>
        <authorList>
            <person name="Tang H."/>
            <person name="Krishnakumar V."/>
            <person name="Bidwell S."/>
            <person name="Rosen B."/>
            <person name="Chan A."/>
            <person name="Zhou S."/>
            <person name="Gentzbittel L."/>
            <person name="Childs K.L."/>
            <person name="Yandell M."/>
            <person name="Gundlach H."/>
            <person name="Mayer K.F."/>
            <person name="Schwartz D.C."/>
            <person name="Town C.D."/>
        </authorList>
    </citation>
    <scope>GENOME REANNOTATION</scope>
    <source>
        <strain evidence="3 4">cv. Jemalong A17</strain>
    </source>
</reference>
<dbReference type="HOGENOM" id="CLU_2546111_0_0_1"/>
<gene>
    <name evidence="2" type="ordered locus">MTR_8g040320</name>
</gene>
<dbReference type="AlphaFoldDB" id="G7LHJ1"/>
<dbReference type="EMBL" id="CM001224">
    <property type="protein sequence ID" value="AET02416.1"/>
    <property type="molecule type" value="Genomic_DNA"/>
</dbReference>
<protein>
    <submittedName>
        <fullName evidence="2 3">Uncharacterized protein</fullName>
    </submittedName>
</protein>
<evidence type="ECO:0000313" key="2">
    <source>
        <dbReference type="EMBL" id="AET02416.1"/>
    </source>
</evidence>
<dbReference type="PaxDb" id="3880-AET02416"/>
<reference evidence="2 4" key="1">
    <citation type="journal article" date="2011" name="Nature">
        <title>The Medicago genome provides insight into the evolution of rhizobial symbioses.</title>
        <authorList>
            <person name="Young N.D."/>
            <person name="Debelle F."/>
            <person name="Oldroyd G.E."/>
            <person name="Geurts R."/>
            <person name="Cannon S.B."/>
            <person name="Udvardi M.K."/>
            <person name="Benedito V.A."/>
            <person name="Mayer K.F."/>
            <person name="Gouzy J."/>
            <person name="Schoof H."/>
            <person name="Van de Peer Y."/>
            <person name="Proost S."/>
            <person name="Cook D.R."/>
            <person name="Meyers B.C."/>
            <person name="Spannagl M."/>
            <person name="Cheung F."/>
            <person name="De Mita S."/>
            <person name="Krishnakumar V."/>
            <person name="Gundlach H."/>
            <person name="Zhou S."/>
            <person name="Mudge J."/>
            <person name="Bharti A.K."/>
            <person name="Murray J.D."/>
            <person name="Naoumkina M.A."/>
            <person name="Rosen B."/>
            <person name="Silverstein K.A."/>
            <person name="Tang H."/>
            <person name="Rombauts S."/>
            <person name="Zhao P.X."/>
            <person name="Zhou P."/>
            <person name="Barbe V."/>
            <person name="Bardou P."/>
            <person name="Bechner M."/>
            <person name="Bellec A."/>
            <person name="Berger A."/>
            <person name="Berges H."/>
            <person name="Bidwell S."/>
            <person name="Bisseling T."/>
            <person name="Choisne N."/>
            <person name="Couloux A."/>
            <person name="Denny R."/>
            <person name="Deshpande S."/>
            <person name="Dai X."/>
            <person name="Doyle J.J."/>
            <person name="Dudez A.M."/>
            <person name="Farmer A.D."/>
            <person name="Fouteau S."/>
            <person name="Franken C."/>
            <person name="Gibelin C."/>
            <person name="Gish J."/>
            <person name="Goldstein S."/>
            <person name="Gonzalez A.J."/>
            <person name="Green P.J."/>
            <person name="Hallab A."/>
            <person name="Hartog M."/>
            <person name="Hua A."/>
            <person name="Humphray S.J."/>
            <person name="Jeong D.H."/>
            <person name="Jing Y."/>
            <person name="Jocker A."/>
            <person name="Kenton S.M."/>
            <person name="Kim D.J."/>
            <person name="Klee K."/>
            <person name="Lai H."/>
            <person name="Lang C."/>
            <person name="Lin S."/>
            <person name="Macmil S.L."/>
            <person name="Magdelenat G."/>
            <person name="Matthews L."/>
            <person name="McCorrison J."/>
            <person name="Monaghan E.L."/>
            <person name="Mun J.H."/>
            <person name="Najar F.Z."/>
            <person name="Nicholson C."/>
            <person name="Noirot C."/>
            <person name="O'Bleness M."/>
            <person name="Paule C.R."/>
            <person name="Poulain J."/>
            <person name="Prion F."/>
            <person name="Qin B."/>
            <person name="Qu C."/>
            <person name="Retzel E.F."/>
            <person name="Riddle C."/>
            <person name="Sallet E."/>
            <person name="Samain S."/>
            <person name="Samson N."/>
            <person name="Sanders I."/>
            <person name="Saurat O."/>
            <person name="Scarpelli C."/>
            <person name="Schiex T."/>
            <person name="Segurens B."/>
            <person name="Severin A.J."/>
            <person name="Sherrier D.J."/>
            <person name="Shi R."/>
            <person name="Sims S."/>
            <person name="Singer S.R."/>
            <person name="Sinharoy S."/>
            <person name="Sterck L."/>
            <person name="Viollet A."/>
            <person name="Wang B.B."/>
            <person name="Wang K."/>
            <person name="Wang M."/>
            <person name="Wang X."/>
            <person name="Warfsmann J."/>
            <person name="Weissenbach J."/>
            <person name="White D.D."/>
            <person name="White J.D."/>
            <person name="Wiley G.B."/>
            <person name="Wincker P."/>
            <person name="Xing Y."/>
            <person name="Yang L."/>
            <person name="Yao Z."/>
            <person name="Ying F."/>
            <person name="Zhai J."/>
            <person name="Zhou L."/>
            <person name="Zuber A."/>
            <person name="Denarie J."/>
            <person name="Dixon R.A."/>
            <person name="May G.D."/>
            <person name="Schwartz D.C."/>
            <person name="Rogers J."/>
            <person name="Quetier F."/>
            <person name="Town C.D."/>
            <person name="Roe B.A."/>
        </authorList>
    </citation>
    <scope>NUCLEOTIDE SEQUENCE [LARGE SCALE GENOMIC DNA]</scope>
    <source>
        <strain evidence="2">A17</strain>
        <strain evidence="3 4">cv. Jemalong A17</strain>
    </source>
</reference>
<reference evidence="3" key="3">
    <citation type="submission" date="2015-04" db="UniProtKB">
        <authorList>
            <consortium name="EnsemblPlants"/>
        </authorList>
    </citation>
    <scope>IDENTIFICATION</scope>
    <source>
        <strain evidence="3">cv. Jemalong A17</strain>
    </source>
</reference>
<feature type="region of interest" description="Disordered" evidence="1">
    <location>
        <begin position="44"/>
        <end position="83"/>
    </location>
</feature>
<dbReference type="Proteomes" id="UP000002051">
    <property type="component" value="Chromosome 8"/>
</dbReference>
<sequence length="83" mass="9225">MEFWKLLSKPNVGTTILYAKSTVVEPPNNKEPISKLCNRVSIFNPPETTDQASSRTSGRFKKEGGAEATANRNTTHGRRYIEG</sequence>